<evidence type="ECO:0000313" key="1">
    <source>
        <dbReference type="EMBL" id="CAK9320173.1"/>
    </source>
</evidence>
<reference evidence="1 2" key="1">
    <citation type="submission" date="2024-03" db="EMBL/GenBank/DDBJ databases">
        <authorList>
            <person name="Gkanogiannis A."/>
            <person name="Becerra Lopez-Lavalle L."/>
        </authorList>
    </citation>
    <scope>NUCLEOTIDE SEQUENCE [LARGE SCALE GENOMIC DNA]</scope>
</reference>
<accession>A0ABP0YI33</accession>
<organism evidence="1 2">
    <name type="scientific">Citrullus colocynthis</name>
    <name type="common">colocynth</name>
    <dbReference type="NCBI Taxonomy" id="252529"/>
    <lineage>
        <taxon>Eukaryota</taxon>
        <taxon>Viridiplantae</taxon>
        <taxon>Streptophyta</taxon>
        <taxon>Embryophyta</taxon>
        <taxon>Tracheophyta</taxon>
        <taxon>Spermatophyta</taxon>
        <taxon>Magnoliopsida</taxon>
        <taxon>eudicotyledons</taxon>
        <taxon>Gunneridae</taxon>
        <taxon>Pentapetalae</taxon>
        <taxon>rosids</taxon>
        <taxon>fabids</taxon>
        <taxon>Cucurbitales</taxon>
        <taxon>Cucurbitaceae</taxon>
        <taxon>Benincaseae</taxon>
        <taxon>Citrullus</taxon>
    </lineage>
</organism>
<dbReference type="Proteomes" id="UP001642487">
    <property type="component" value="Chromosome 4"/>
</dbReference>
<dbReference type="EMBL" id="OZ021738">
    <property type="protein sequence ID" value="CAK9320173.1"/>
    <property type="molecule type" value="Genomic_DNA"/>
</dbReference>
<evidence type="ECO:0000313" key="2">
    <source>
        <dbReference type="Proteomes" id="UP001642487"/>
    </source>
</evidence>
<name>A0ABP0YI33_9ROSI</name>
<protein>
    <submittedName>
        <fullName evidence="1">Uncharacterized protein</fullName>
    </submittedName>
</protein>
<proteinExistence type="predicted"/>
<keyword evidence="2" id="KW-1185">Reference proteome</keyword>
<gene>
    <name evidence="1" type="ORF">CITCOLO1_LOCUS12215</name>
</gene>
<sequence>MALQNYSRDEMVISNGEAVRNDKSHTTLAKLKRSKNQASKAVGRLKTAGCWYLCFRTMKPCAYHFVLPSVRNQMILGNYKHGAYEKSSLVRMKVDKGARDEATLIRGNGSDVCDIST</sequence>